<sequence>MSKSSFEELLRKLSSSITGTVTKFRPCISAKEKLVVTLRYLASGCSFRELNHSFRIGHTTVREIVLKVCVAIWQNIKDIAFPQLD</sequence>
<accession>A0A5E4PL88</accession>
<keyword evidence="2" id="KW-1185">Reference proteome</keyword>
<reference evidence="1 2" key="1">
    <citation type="submission" date="2017-07" db="EMBL/GenBank/DDBJ databases">
        <authorList>
            <person name="Talla V."/>
            <person name="Backstrom N."/>
        </authorList>
    </citation>
    <scope>NUCLEOTIDE SEQUENCE [LARGE SCALE GENOMIC DNA]</scope>
</reference>
<evidence type="ECO:0008006" key="3">
    <source>
        <dbReference type="Google" id="ProtNLM"/>
    </source>
</evidence>
<protein>
    <recommendedName>
        <fullName evidence="3">Transposase Helix-turn-helix domain-containing protein</fullName>
    </recommendedName>
</protein>
<dbReference type="EMBL" id="FZQP02000013">
    <property type="protein sequence ID" value="VVC86693.1"/>
    <property type="molecule type" value="Genomic_DNA"/>
</dbReference>
<dbReference type="AlphaFoldDB" id="A0A5E4PL88"/>
<evidence type="ECO:0000313" key="2">
    <source>
        <dbReference type="Proteomes" id="UP000324832"/>
    </source>
</evidence>
<evidence type="ECO:0000313" key="1">
    <source>
        <dbReference type="EMBL" id="VVC86693.1"/>
    </source>
</evidence>
<organism evidence="1 2">
    <name type="scientific">Leptidea sinapis</name>
    <dbReference type="NCBI Taxonomy" id="189913"/>
    <lineage>
        <taxon>Eukaryota</taxon>
        <taxon>Metazoa</taxon>
        <taxon>Ecdysozoa</taxon>
        <taxon>Arthropoda</taxon>
        <taxon>Hexapoda</taxon>
        <taxon>Insecta</taxon>
        <taxon>Pterygota</taxon>
        <taxon>Neoptera</taxon>
        <taxon>Endopterygota</taxon>
        <taxon>Lepidoptera</taxon>
        <taxon>Glossata</taxon>
        <taxon>Ditrysia</taxon>
        <taxon>Papilionoidea</taxon>
        <taxon>Pieridae</taxon>
        <taxon>Dismorphiinae</taxon>
        <taxon>Leptidea</taxon>
    </lineage>
</organism>
<dbReference type="Proteomes" id="UP000324832">
    <property type="component" value="Unassembled WGS sequence"/>
</dbReference>
<name>A0A5E4PL88_9NEOP</name>
<gene>
    <name evidence="1" type="ORF">LSINAPIS_LOCUS469</name>
</gene>
<proteinExistence type="predicted"/>